<dbReference type="InParanoid" id="K1QPZ7"/>
<feature type="region of interest" description="Disordered" evidence="1">
    <location>
        <begin position="1"/>
        <end position="95"/>
    </location>
</feature>
<gene>
    <name evidence="2" type="ORF">CGI_10022506</name>
</gene>
<evidence type="ECO:0000313" key="2">
    <source>
        <dbReference type="EMBL" id="EKC30935.1"/>
    </source>
</evidence>
<feature type="compositionally biased region" description="Polar residues" evidence="1">
    <location>
        <begin position="77"/>
        <end position="95"/>
    </location>
</feature>
<organism evidence="2">
    <name type="scientific">Magallana gigas</name>
    <name type="common">Pacific oyster</name>
    <name type="synonym">Crassostrea gigas</name>
    <dbReference type="NCBI Taxonomy" id="29159"/>
    <lineage>
        <taxon>Eukaryota</taxon>
        <taxon>Metazoa</taxon>
        <taxon>Spiralia</taxon>
        <taxon>Lophotrochozoa</taxon>
        <taxon>Mollusca</taxon>
        <taxon>Bivalvia</taxon>
        <taxon>Autobranchia</taxon>
        <taxon>Pteriomorphia</taxon>
        <taxon>Ostreida</taxon>
        <taxon>Ostreoidea</taxon>
        <taxon>Ostreidae</taxon>
        <taxon>Magallana</taxon>
    </lineage>
</organism>
<feature type="compositionally biased region" description="Basic and acidic residues" evidence="1">
    <location>
        <begin position="1"/>
        <end position="10"/>
    </location>
</feature>
<dbReference type="EMBL" id="JH816359">
    <property type="protein sequence ID" value="EKC30935.1"/>
    <property type="molecule type" value="Genomic_DNA"/>
</dbReference>
<dbReference type="HOGENOM" id="CLU_2374763_0_0_1"/>
<protein>
    <submittedName>
        <fullName evidence="2">Uncharacterized protein</fullName>
    </submittedName>
</protein>
<proteinExistence type="predicted"/>
<reference evidence="2" key="1">
    <citation type="journal article" date="2012" name="Nature">
        <title>The oyster genome reveals stress adaptation and complexity of shell formation.</title>
        <authorList>
            <person name="Zhang G."/>
            <person name="Fang X."/>
            <person name="Guo X."/>
            <person name="Li L."/>
            <person name="Luo R."/>
            <person name="Xu F."/>
            <person name="Yang P."/>
            <person name="Zhang L."/>
            <person name="Wang X."/>
            <person name="Qi H."/>
            <person name="Xiong Z."/>
            <person name="Que H."/>
            <person name="Xie Y."/>
            <person name="Holland P.W."/>
            <person name="Paps J."/>
            <person name="Zhu Y."/>
            <person name="Wu F."/>
            <person name="Chen Y."/>
            <person name="Wang J."/>
            <person name="Peng C."/>
            <person name="Meng J."/>
            <person name="Yang L."/>
            <person name="Liu J."/>
            <person name="Wen B."/>
            <person name="Zhang N."/>
            <person name="Huang Z."/>
            <person name="Zhu Q."/>
            <person name="Feng Y."/>
            <person name="Mount A."/>
            <person name="Hedgecock D."/>
            <person name="Xu Z."/>
            <person name="Liu Y."/>
            <person name="Domazet-Loso T."/>
            <person name="Du Y."/>
            <person name="Sun X."/>
            <person name="Zhang S."/>
            <person name="Liu B."/>
            <person name="Cheng P."/>
            <person name="Jiang X."/>
            <person name="Li J."/>
            <person name="Fan D."/>
            <person name="Wang W."/>
            <person name="Fu W."/>
            <person name="Wang T."/>
            <person name="Wang B."/>
            <person name="Zhang J."/>
            <person name="Peng Z."/>
            <person name="Li Y."/>
            <person name="Li N."/>
            <person name="Wang J."/>
            <person name="Chen M."/>
            <person name="He Y."/>
            <person name="Tan F."/>
            <person name="Song X."/>
            <person name="Zheng Q."/>
            <person name="Huang R."/>
            <person name="Yang H."/>
            <person name="Du X."/>
            <person name="Chen L."/>
            <person name="Yang M."/>
            <person name="Gaffney P.M."/>
            <person name="Wang S."/>
            <person name="Luo L."/>
            <person name="She Z."/>
            <person name="Ming Y."/>
            <person name="Huang W."/>
            <person name="Zhang S."/>
            <person name="Huang B."/>
            <person name="Zhang Y."/>
            <person name="Qu T."/>
            <person name="Ni P."/>
            <person name="Miao G."/>
            <person name="Wang J."/>
            <person name="Wang Q."/>
            <person name="Steinberg C.E."/>
            <person name="Wang H."/>
            <person name="Li N."/>
            <person name="Qian L."/>
            <person name="Zhang G."/>
            <person name="Li Y."/>
            <person name="Yang H."/>
            <person name="Liu X."/>
            <person name="Wang J."/>
            <person name="Yin Y."/>
            <person name="Wang J."/>
        </authorList>
    </citation>
    <scope>NUCLEOTIDE SEQUENCE [LARGE SCALE GENOMIC DNA]</scope>
    <source>
        <strain evidence="2">05x7-T-G4-1.051#20</strain>
    </source>
</reference>
<dbReference type="AlphaFoldDB" id="K1QPZ7"/>
<sequence length="95" mass="9838">MGLPPKEGKPLARVQASPRVKMHSPAPRLPSPRGSRLFVHEEDKAPSPDSLERDCAPPRAPGPDTVHVSGPADSGGIVSSPQSSPADATCLTIAN</sequence>
<evidence type="ECO:0000256" key="1">
    <source>
        <dbReference type="SAM" id="MobiDB-lite"/>
    </source>
</evidence>
<accession>K1QPZ7</accession>
<feature type="compositionally biased region" description="Basic and acidic residues" evidence="1">
    <location>
        <begin position="38"/>
        <end position="56"/>
    </location>
</feature>
<name>K1QPZ7_MAGGI</name>